<comment type="similarity">
    <text evidence="18">Belongs to the NnrE/AIBP family.</text>
</comment>
<dbReference type="GO" id="GO:0052855">
    <property type="term" value="F:ADP-dependent NAD(P)H-hydrate dehydratase activity"/>
    <property type="evidence" value="ECO:0007669"/>
    <property type="project" value="UniProtKB-UniRule"/>
</dbReference>
<dbReference type="InterPro" id="IPR029056">
    <property type="entry name" value="Ribokinase-like"/>
</dbReference>
<comment type="catalytic activity">
    <reaction evidence="1 18 19">
        <text>(6R)-NADHX = (6S)-NADHX</text>
        <dbReference type="Rhea" id="RHEA:32215"/>
        <dbReference type="ChEBI" id="CHEBI:64074"/>
        <dbReference type="ChEBI" id="CHEBI:64075"/>
        <dbReference type="EC" id="5.1.99.6"/>
    </reaction>
</comment>
<evidence type="ECO:0000256" key="11">
    <source>
        <dbReference type="ARBA" id="ARBA00023235"/>
    </source>
</evidence>
<dbReference type="STRING" id="283786.SAMN04487990_12138"/>
<feature type="domain" description="YjeF N-terminal" evidence="22">
    <location>
        <begin position="9"/>
        <end position="218"/>
    </location>
</feature>
<evidence type="ECO:0000256" key="20">
    <source>
        <dbReference type="SAM" id="MobiDB-lite"/>
    </source>
</evidence>
<reference evidence="23 24" key="1">
    <citation type="submission" date="2016-10" db="EMBL/GenBank/DDBJ databases">
        <authorList>
            <person name="de Groot N.N."/>
        </authorList>
    </citation>
    <scope>NUCLEOTIDE SEQUENCE [LARGE SCALE GENOMIC DNA]</scope>
    <source>
        <strain evidence="23 24">DSM 23842</strain>
    </source>
</reference>
<dbReference type="EC" id="4.2.1.136" evidence="19"/>
<keyword evidence="24" id="KW-1185">Reference proteome</keyword>
<keyword evidence="5 18" id="KW-0479">Metal-binding</keyword>
<dbReference type="SUPFAM" id="SSF53613">
    <property type="entry name" value="Ribokinase-like"/>
    <property type="match status" value="1"/>
</dbReference>
<sequence length="523" mass="57164">MKIFTKEQIYAGDTETAKKQNISSADLMERAGIQIFNWLHVRMQGAQVPIHVFCGIGNNGGDGLVVARHLITHGYNVHTYVVNCSTKRSKDFLVNYDRIKSVTKEWPTLLNCKEDFPAIDANDIIVDAVFGIGINRPVDAWVKGLFNHFRASKAYTLSIDIPSGLHTDQIPSDLESVVSAAHTLSFQTPKLVFFLPETAGFTVQWEVLNIGLDPEYLFNTQTEAELIGKNEVLPLYKPREKFSHKGTFGHAVIIGGSYGKMGAVTLASKAALVSGAGKVTGYIPKCGYTVLQTSVPEVMVITDKHEEYLISMTIDVEPSVVGIGVGMGTEKETVSAFTTFLETIKVPVVIDADAINCLSKSKKALKALPEFSVLTPHPKELERLIGTWSDDFDKLKKTKAFSKKHNVIVVIKGANTITVFQDKLFINATGNPGLATAGTGDVLTGIITGLISQGYEPLLATLFGVYLHGRAADLIIEDFGYQSLLASDVINGISEAYLDLFTQPESQTPEEDEEETKGKQKEK</sequence>
<comment type="subunit">
    <text evidence="17">Homotetramer.</text>
</comment>
<comment type="function">
    <text evidence="18">Catalyzes the epimerization of the S- and R-forms of NAD(P)HX, a damaged form of NAD(P)H that is a result of enzymatic or heat-dependent hydration. This is a prerequisite for the S-specific NAD(P)H-hydrate dehydratase to allow the repair of both epimers of NAD(P)HX.</text>
</comment>
<dbReference type="PANTHER" id="PTHR12592">
    <property type="entry name" value="ATP-DEPENDENT (S)-NAD(P)H-HYDRATE DEHYDRATASE FAMILY MEMBER"/>
    <property type="match status" value="1"/>
</dbReference>
<feature type="binding site" evidence="17">
    <location>
        <position position="441"/>
    </location>
    <ligand>
        <name>(6S)-NADPHX</name>
        <dbReference type="ChEBI" id="CHEBI:64076"/>
    </ligand>
</feature>
<accession>A0A1H4CS16</accession>
<dbReference type="EMBL" id="FNQK01000021">
    <property type="protein sequence ID" value="SEA63180.1"/>
    <property type="molecule type" value="Genomic_DNA"/>
</dbReference>
<dbReference type="GO" id="GO:0046872">
    <property type="term" value="F:metal ion binding"/>
    <property type="evidence" value="ECO:0007669"/>
    <property type="project" value="UniProtKB-UniRule"/>
</dbReference>
<evidence type="ECO:0000256" key="19">
    <source>
        <dbReference type="PIRNR" id="PIRNR017184"/>
    </source>
</evidence>
<evidence type="ECO:0000256" key="3">
    <source>
        <dbReference type="ARBA" id="ARBA00006001"/>
    </source>
</evidence>
<dbReference type="Gene3D" id="3.40.1190.20">
    <property type="match status" value="1"/>
</dbReference>
<evidence type="ECO:0000256" key="1">
    <source>
        <dbReference type="ARBA" id="ARBA00000013"/>
    </source>
</evidence>
<keyword evidence="12 17" id="KW-0456">Lyase</keyword>
<dbReference type="InterPro" id="IPR036652">
    <property type="entry name" value="YjeF_N_dom_sf"/>
</dbReference>
<dbReference type="InterPro" id="IPR000631">
    <property type="entry name" value="CARKD"/>
</dbReference>
<evidence type="ECO:0000256" key="4">
    <source>
        <dbReference type="ARBA" id="ARBA00009524"/>
    </source>
</evidence>
<evidence type="ECO:0000256" key="8">
    <source>
        <dbReference type="ARBA" id="ARBA00022857"/>
    </source>
</evidence>
<dbReference type="AlphaFoldDB" id="A0A1H4CS16"/>
<dbReference type="EC" id="5.1.99.6" evidence="19"/>
<keyword evidence="6 17" id="KW-0547">Nucleotide-binding</keyword>
<comment type="catalytic activity">
    <reaction evidence="2 18 19">
        <text>(6R)-NADPHX = (6S)-NADPHX</text>
        <dbReference type="Rhea" id="RHEA:32227"/>
        <dbReference type="ChEBI" id="CHEBI:64076"/>
        <dbReference type="ChEBI" id="CHEBI:64077"/>
        <dbReference type="EC" id="5.1.99.6"/>
    </reaction>
</comment>
<dbReference type="PIRSF" id="PIRSF017184">
    <property type="entry name" value="Nnr"/>
    <property type="match status" value="1"/>
</dbReference>
<dbReference type="HAMAP" id="MF_01965">
    <property type="entry name" value="NADHX_dehydratase"/>
    <property type="match status" value="1"/>
</dbReference>
<comment type="cofactor">
    <cofactor evidence="17">
        <name>Mg(2+)</name>
        <dbReference type="ChEBI" id="CHEBI:18420"/>
    </cofactor>
</comment>
<evidence type="ECO:0000256" key="16">
    <source>
        <dbReference type="ARBA" id="ARBA00049209"/>
    </source>
</evidence>
<feature type="binding site" evidence="18">
    <location>
        <position position="160"/>
    </location>
    <ligand>
        <name>(6S)-NADPHX</name>
        <dbReference type="ChEBI" id="CHEBI:64076"/>
    </ligand>
</feature>
<evidence type="ECO:0000256" key="14">
    <source>
        <dbReference type="ARBA" id="ARBA00025153"/>
    </source>
</evidence>
<feature type="region of interest" description="Disordered" evidence="20">
    <location>
        <begin position="502"/>
        <end position="523"/>
    </location>
</feature>
<evidence type="ECO:0000256" key="6">
    <source>
        <dbReference type="ARBA" id="ARBA00022741"/>
    </source>
</evidence>
<evidence type="ECO:0000259" key="21">
    <source>
        <dbReference type="PROSITE" id="PS51383"/>
    </source>
</evidence>
<dbReference type="GO" id="GO:0052856">
    <property type="term" value="F:NAD(P)HX epimerase activity"/>
    <property type="evidence" value="ECO:0007669"/>
    <property type="project" value="UniProtKB-UniRule"/>
</dbReference>
<feature type="binding site" evidence="17">
    <location>
        <position position="377"/>
    </location>
    <ligand>
        <name>(6S)-NADPHX</name>
        <dbReference type="ChEBI" id="CHEBI:64076"/>
    </ligand>
</feature>
<evidence type="ECO:0000256" key="5">
    <source>
        <dbReference type="ARBA" id="ARBA00022723"/>
    </source>
</evidence>
<dbReference type="OrthoDB" id="9806925at2"/>
<protein>
    <recommendedName>
        <fullName evidence="19">Bifunctional NAD(P)H-hydrate repair enzyme</fullName>
    </recommendedName>
    <alternativeName>
        <fullName evidence="19">Nicotinamide nucleotide repair protein</fullName>
    </alternativeName>
    <domain>
        <recommendedName>
            <fullName evidence="19">ADP-dependent (S)-NAD(P)H-hydrate dehydratase</fullName>
            <ecNumber evidence="19">4.2.1.136</ecNumber>
        </recommendedName>
        <alternativeName>
            <fullName evidence="19">ADP-dependent NAD(P)HX dehydratase</fullName>
        </alternativeName>
    </domain>
    <domain>
        <recommendedName>
            <fullName evidence="19">NAD(P)H-hydrate epimerase</fullName>
            <ecNumber evidence="19">5.1.99.6</ecNumber>
        </recommendedName>
    </domain>
</protein>
<dbReference type="CDD" id="cd01171">
    <property type="entry name" value="YXKO-related"/>
    <property type="match status" value="1"/>
</dbReference>
<evidence type="ECO:0000256" key="18">
    <source>
        <dbReference type="HAMAP-Rule" id="MF_01966"/>
    </source>
</evidence>
<dbReference type="PROSITE" id="PS01050">
    <property type="entry name" value="YJEF_C_2"/>
    <property type="match status" value="1"/>
</dbReference>
<dbReference type="GO" id="GO:0046496">
    <property type="term" value="P:nicotinamide nucleotide metabolic process"/>
    <property type="evidence" value="ECO:0007669"/>
    <property type="project" value="UniProtKB-UniRule"/>
</dbReference>
<proteinExistence type="inferred from homology"/>
<comment type="catalytic activity">
    <reaction evidence="16 17 19">
        <text>(6S)-NADPHX + ADP = AMP + phosphate + NADPH + H(+)</text>
        <dbReference type="Rhea" id="RHEA:32235"/>
        <dbReference type="ChEBI" id="CHEBI:15378"/>
        <dbReference type="ChEBI" id="CHEBI:43474"/>
        <dbReference type="ChEBI" id="CHEBI:57783"/>
        <dbReference type="ChEBI" id="CHEBI:64076"/>
        <dbReference type="ChEBI" id="CHEBI:456215"/>
        <dbReference type="ChEBI" id="CHEBI:456216"/>
        <dbReference type="EC" id="4.2.1.136"/>
    </reaction>
</comment>
<dbReference type="Gene3D" id="3.40.50.10260">
    <property type="entry name" value="YjeF N-terminal domain"/>
    <property type="match status" value="1"/>
</dbReference>
<feature type="binding site" evidence="17">
    <location>
        <position position="326"/>
    </location>
    <ligand>
        <name>(6S)-NADPHX</name>
        <dbReference type="ChEBI" id="CHEBI:64076"/>
    </ligand>
</feature>
<feature type="binding site" evidence="18">
    <location>
        <position position="163"/>
    </location>
    <ligand>
        <name>K(+)</name>
        <dbReference type="ChEBI" id="CHEBI:29103"/>
    </ligand>
</feature>
<evidence type="ECO:0000256" key="9">
    <source>
        <dbReference type="ARBA" id="ARBA00022958"/>
    </source>
</evidence>
<feature type="binding site" evidence="18">
    <location>
        <position position="127"/>
    </location>
    <ligand>
        <name>K(+)</name>
        <dbReference type="ChEBI" id="CHEBI:29103"/>
    </ligand>
</feature>
<keyword evidence="7 17" id="KW-0067">ATP-binding</keyword>
<dbReference type="NCBIfam" id="TIGR00197">
    <property type="entry name" value="yjeF_nterm"/>
    <property type="match status" value="1"/>
</dbReference>
<evidence type="ECO:0000313" key="24">
    <source>
        <dbReference type="Proteomes" id="UP000198846"/>
    </source>
</evidence>
<dbReference type="InterPro" id="IPR030677">
    <property type="entry name" value="Nnr"/>
</dbReference>
<keyword evidence="11 18" id="KW-0413">Isomerase</keyword>
<comment type="function">
    <text evidence="17">Catalyzes the dehydration of the S-form of NAD(P)HX at the expense of ADP, which is converted to AMP. Together with NAD(P)HX epimerase, which catalyzes the epimerization of the S- and R-forms, the enzyme allows the repair of both epimers of NAD(P)HX, a damaged form of NAD(P)H that is a result of enzymatic or heat-dependent hydration.</text>
</comment>
<dbReference type="PANTHER" id="PTHR12592:SF0">
    <property type="entry name" value="ATP-DEPENDENT (S)-NAD(P)H-HYDRATE DEHYDRATASE"/>
    <property type="match status" value="1"/>
</dbReference>
<keyword evidence="23" id="KW-0418">Kinase</keyword>
<organism evidence="23 24">
    <name type="scientific">Bizionia paragorgiae</name>
    <dbReference type="NCBI Taxonomy" id="283786"/>
    <lineage>
        <taxon>Bacteria</taxon>
        <taxon>Pseudomonadati</taxon>
        <taxon>Bacteroidota</taxon>
        <taxon>Flavobacteriia</taxon>
        <taxon>Flavobacteriales</taxon>
        <taxon>Flavobacteriaceae</taxon>
        <taxon>Bizionia</taxon>
    </lineage>
</organism>
<feature type="binding site" evidence="17">
    <location>
        <position position="263"/>
    </location>
    <ligand>
        <name>(6S)-NADPHX</name>
        <dbReference type="ChEBI" id="CHEBI:64076"/>
    </ligand>
</feature>
<gene>
    <name evidence="18" type="primary">nnrE</name>
    <name evidence="17" type="synonym">nnrD</name>
    <name evidence="23" type="ORF">SAMN04487990_12138</name>
</gene>
<dbReference type="RefSeq" id="WP_092136281.1">
    <property type="nucleotide sequence ID" value="NZ_FNQK01000021.1"/>
</dbReference>
<feature type="binding site" evidence="18">
    <location>
        <position position="59"/>
    </location>
    <ligand>
        <name>K(+)</name>
        <dbReference type="ChEBI" id="CHEBI:29103"/>
    </ligand>
</feature>
<dbReference type="Pfam" id="PF01256">
    <property type="entry name" value="Carb_kinase"/>
    <property type="match status" value="1"/>
</dbReference>
<feature type="binding site" evidence="17">
    <location>
        <position position="440"/>
    </location>
    <ligand>
        <name>AMP</name>
        <dbReference type="ChEBI" id="CHEBI:456215"/>
    </ligand>
</feature>
<dbReference type="PROSITE" id="PS51383">
    <property type="entry name" value="YJEF_C_3"/>
    <property type="match status" value="1"/>
</dbReference>
<evidence type="ECO:0000256" key="15">
    <source>
        <dbReference type="ARBA" id="ARBA00048238"/>
    </source>
</evidence>
<dbReference type="PROSITE" id="PS51385">
    <property type="entry name" value="YJEF_N"/>
    <property type="match status" value="1"/>
</dbReference>
<evidence type="ECO:0000256" key="7">
    <source>
        <dbReference type="ARBA" id="ARBA00022840"/>
    </source>
</evidence>
<dbReference type="HAMAP" id="MF_01966">
    <property type="entry name" value="NADHX_epimerase"/>
    <property type="match status" value="1"/>
</dbReference>
<dbReference type="InterPro" id="IPR017953">
    <property type="entry name" value="Carbohydrate_kinase_pred_CS"/>
</dbReference>
<comment type="similarity">
    <text evidence="4 19">In the C-terminal section; belongs to the NnrD/CARKD family.</text>
</comment>
<comment type="cofactor">
    <cofactor evidence="18 19">
        <name>K(+)</name>
        <dbReference type="ChEBI" id="CHEBI:29103"/>
    </cofactor>
    <text evidence="18 19">Binds 1 potassium ion per subunit.</text>
</comment>
<keyword evidence="10 17" id="KW-0520">NAD</keyword>
<dbReference type="SUPFAM" id="SSF64153">
    <property type="entry name" value="YjeF N-terminal domain-like"/>
    <property type="match status" value="1"/>
</dbReference>
<dbReference type="GO" id="GO:0110051">
    <property type="term" value="P:metabolite repair"/>
    <property type="evidence" value="ECO:0007669"/>
    <property type="project" value="TreeGrafter"/>
</dbReference>
<evidence type="ECO:0000256" key="2">
    <source>
        <dbReference type="ARBA" id="ARBA00000909"/>
    </source>
</evidence>
<dbReference type="Pfam" id="PF03853">
    <property type="entry name" value="YjeF_N"/>
    <property type="match status" value="1"/>
</dbReference>
<feature type="domain" description="YjeF C-terminal" evidence="21">
    <location>
        <begin position="228"/>
        <end position="500"/>
    </location>
</feature>
<feature type="binding site" evidence="18">
    <location>
        <begin position="58"/>
        <end position="62"/>
    </location>
    <ligand>
        <name>(6S)-NADPHX</name>
        <dbReference type="ChEBI" id="CHEBI:64076"/>
    </ligand>
</feature>
<dbReference type="GO" id="GO:0005524">
    <property type="term" value="F:ATP binding"/>
    <property type="evidence" value="ECO:0007669"/>
    <property type="project" value="UniProtKB-UniRule"/>
</dbReference>
<evidence type="ECO:0000256" key="12">
    <source>
        <dbReference type="ARBA" id="ARBA00023239"/>
    </source>
</evidence>
<dbReference type="InterPro" id="IPR004443">
    <property type="entry name" value="YjeF_N_dom"/>
</dbReference>
<comment type="function">
    <text evidence="14 19">Bifunctional enzyme that catalyzes the epimerization of the S- and R-forms of NAD(P)HX and the dehydration of the S-form of NAD(P)HX at the expense of ADP, which is converted to AMP. This allows the repair of both epimers of NAD(P)HX, a damaged form of NAD(P)H that is a result of enzymatic or heat-dependent hydration.</text>
</comment>
<keyword evidence="23" id="KW-0808">Transferase</keyword>
<keyword evidence="9 18" id="KW-0630">Potassium</keyword>
<keyword evidence="13" id="KW-0511">Multifunctional enzyme</keyword>
<name>A0A1H4CS16_BIZPA</name>
<comment type="catalytic activity">
    <reaction evidence="15 17 19">
        <text>(6S)-NADHX + ADP = AMP + phosphate + NADH + H(+)</text>
        <dbReference type="Rhea" id="RHEA:32223"/>
        <dbReference type="ChEBI" id="CHEBI:15378"/>
        <dbReference type="ChEBI" id="CHEBI:43474"/>
        <dbReference type="ChEBI" id="CHEBI:57945"/>
        <dbReference type="ChEBI" id="CHEBI:64074"/>
        <dbReference type="ChEBI" id="CHEBI:456215"/>
        <dbReference type="ChEBI" id="CHEBI:456216"/>
        <dbReference type="EC" id="4.2.1.136"/>
    </reaction>
</comment>
<evidence type="ECO:0000256" key="13">
    <source>
        <dbReference type="ARBA" id="ARBA00023268"/>
    </source>
</evidence>
<evidence type="ECO:0000256" key="10">
    <source>
        <dbReference type="ARBA" id="ARBA00023027"/>
    </source>
</evidence>
<dbReference type="GO" id="GO:0016301">
    <property type="term" value="F:kinase activity"/>
    <property type="evidence" value="ECO:0007669"/>
    <property type="project" value="UniProtKB-KW"/>
</dbReference>
<comment type="caution">
    <text evidence="18">Lacks conserved residue(s) required for the propagation of feature annotation.</text>
</comment>
<evidence type="ECO:0000259" key="22">
    <source>
        <dbReference type="PROSITE" id="PS51385"/>
    </source>
</evidence>
<feature type="binding site" evidence="18">
    <location>
        <begin position="131"/>
        <end position="137"/>
    </location>
    <ligand>
        <name>(6S)-NADPHX</name>
        <dbReference type="ChEBI" id="CHEBI:64076"/>
    </ligand>
</feature>
<keyword evidence="8 17" id="KW-0521">NADP</keyword>
<dbReference type="Proteomes" id="UP000198846">
    <property type="component" value="Unassembled WGS sequence"/>
</dbReference>
<comment type="similarity">
    <text evidence="17">Belongs to the NnrD/CARKD family.</text>
</comment>
<evidence type="ECO:0000256" key="17">
    <source>
        <dbReference type="HAMAP-Rule" id="MF_01965"/>
    </source>
</evidence>
<feature type="binding site" evidence="17">
    <location>
        <begin position="412"/>
        <end position="416"/>
    </location>
    <ligand>
        <name>AMP</name>
        <dbReference type="ChEBI" id="CHEBI:456215"/>
    </ligand>
</feature>
<comment type="similarity">
    <text evidence="3 19">In the N-terminal section; belongs to the NnrE/AIBP family.</text>
</comment>
<evidence type="ECO:0000313" key="23">
    <source>
        <dbReference type="EMBL" id="SEA63180.1"/>
    </source>
</evidence>
<dbReference type="NCBIfam" id="TIGR00196">
    <property type="entry name" value="yjeF_cterm"/>
    <property type="match status" value="1"/>
</dbReference>